<reference evidence="2" key="1">
    <citation type="journal article" date="2014" name="Int. J. Syst. Evol. Microbiol.">
        <title>Complete genome sequence of Corynebacterium casei LMG S-19264T (=DSM 44701T), isolated from a smear-ripened cheese.</title>
        <authorList>
            <consortium name="US DOE Joint Genome Institute (JGI-PGF)"/>
            <person name="Walter F."/>
            <person name="Albersmeier A."/>
            <person name="Kalinowski J."/>
            <person name="Ruckert C."/>
        </authorList>
    </citation>
    <scope>NUCLEOTIDE SEQUENCE</scope>
    <source>
        <strain evidence="2">CGMCC 1.15958</strain>
    </source>
</reference>
<comment type="caution">
    <text evidence="2">The sequence shown here is derived from an EMBL/GenBank/DDBJ whole genome shotgun (WGS) entry which is preliminary data.</text>
</comment>
<sequence>MKGIVFTEFIDMAESKFGFDIVDDVIESANLPSGGIYTAVGTYDHSEMIQLVVGLSQRTQIPVSSLLKIYGKHLFGVLMNSYAHFFPNIKSAFDLFEQIDTHIHVEVLKLYPDAELPKFDTQRIDSNTIEMLYQSERKMADFADGLIEAALEYYNETANVQIVNLNDSGSLVKFIISRA</sequence>
<proteinExistence type="predicted"/>
<name>A0A917DPU3_9BACT</name>
<protein>
    <submittedName>
        <fullName evidence="2">Guanylate cyclase</fullName>
    </submittedName>
</protein>
<dbReference type="RefSeq" id="WP_188766249.1">
    <property type="nucleotide sequence ID" value="NZ_BMKK01000004.1"/>
</dbReference>
<dbReference type="InterPro" id="IPR024096">
    <property type="entry name" value="NO_sig/Golgi_transp_ligand-bd"/>
</dbReference>
<evidence type="ECO:0000259" key="1">
    <source>
        <dbReference type="Pfam" id="PF07700"/>
    </source>
</evidence>
<dbReference type="InterPro" id="IPR011644">
    <property type="entry name" value="Heme_NO-bd"/>
</dbReference>
<dbReference type="InterPro" id="IPR038158">
    <property type="entry name" value="H-NOX_domain_sf"/>
</dbReference>
<dbReference type="Gene3D" id="3.90.1520.10">
    <property type="entry name" value="H-NOX domain"/>
    <property type="match status" value="1"/>
</dbReference>
<dbReference type="GO" id="GO:0020037">
    <property type="term" value="F:heme binding"/>
    <property type="evidence" value="ECO:0007669"/>
    <property type="project" value="InterPro"/>
</dbReference>
<organism evidence="2 3">
    <name type="scientific">Emticicia aquatilis</name>
    <dbReference type="NCBI Taxonomy" id="1537369"/>
    <lineage>
        <taxon>Bacteria</taxon>
        <taxon>Pseudomonadati</taxon>
        <taxon>Bacteroidota</taxon>
        <taxon>Cytophagia</taxon>
        <taxon>Cytophagales</taxon>
        <taxon>Leadbetterellaceae</taxon>
        <taxon>Emticicia</taxon>
    </lineage>
</organism>
<evidence type="ECO:0000313" key="3">
    <source>
        <dbReference type="Proteomes" id="UP000609064"/>
    </source>
</evidence>
<feature type="domain" description="Heme NO-binding" evidence="1">
    <location>
        <begin position="2"/>
        <end position="161"/>
    </location>
</feature>
<dbReference type="EMBL" id="BMKK01000004">
    <property type="protein sequence ID" value="GGD58524.1"/>
    <property type="molecule type" value="Genomic_DNA"/>
</dbReference>
<dbReference type="AlphaFoldDB" id="A0A917DPU3"/>
<reference evidence="2" key="2">
    <citation type="submission" date="2020-09" db="EMBL/GenBank/DDBJ databases">
        <authorList>
            <person name="Sun Q."/>
            <person name="Zhou Y."/>
        </authorList>
    </citation>
    <scope>NUCLEOTIDE SEQUENCE</scope>
    <source>
        <strain evidence="2">CGMCC 1.15958</strain>
    </source>
</reference>
<dbReference type="SUPFAM" id="SSF111126">
    <property type="entry name" value="Ligand-binding domain in the NO signalling and Golgi transport"/>
    <property type="match status" value="1"/>
</dbReference>
<accession>A0A917DPU3</accession>
<evidence type="ECO:0000313" key="2">
    <source>
        <dbReference type="EMBL" id="GGD58524.1"/>
    </source>
</evidence>
<dbReference type="Pfam" id="PF07700">
    <property type="entry name" value="HNOB"/>
    <property type="match status" value="1"/>
</dbReference>
<dbReference type="Proteomes" id="UP000609064">
    <property type="component" value="Unassembled WGS sequence"/>
</dbReference>
<keyword evidence="3" id="KW-1185">Reference proteome</keyword>
<gene>
    <name evidence="2" type="primary">hnoX</name>
    <name evidence="2" type="ORF">GCM10011514_23200</name>
</gene>